<evidence type="ECO:0000259" key="10">
    <source>
        <dbReference type="PROSITE" id="PS52015"/>
    </source>
</evidence>
<dbReference type="Proteomes" id="UP000217265">
    <property type="component" value="Chromosome"/>
</dbReference>
<sequence>MRRDLIIGIIVSVALHGLFGYGGELMKPKPKKAVVKEETPAIEVLVPPPVEPEEEEVVDATEQTNDEVASLAPPSITDVPSVVQLNDFTQAVQPPPPPNLGRPTGVMNIPAGRPGTGIGTKIGDIFSLKDLDQQPQIRGVQARPNYPFEMRRAGLNGEVVLRYVVDTNGDVRDVEVVRSSQREFESAAQQAVLKWKYKAGRKGGKAVAVRMQIPIVFNLNDE</sequence>
<evidence type="ECO:0000256" key="2">
    <source>
        <dbReference type="ARBA" id="ARBA00006555"/>
    </source>
</evidence>
<accession>A0A290Q240</accession>
<keyword evidence="4" id="KW-1003">Cell membrane</keyword>
<dbReference type="KEGG" id="vbh:CMV30_01325"/>
<comment type="subcellular location">
    <subcellularLocation>
        <location evidence="1">Cell inner membrane</location>
        <topology evidence="1">Single-pass membrane protein</topology>
        <orientation evidence="1">Periplasmic side</orientation>
    </subcellularLocation>
</comment>
<evidence type="ECO:0000313" key="12">
    <source>
        <dbReference type="Proteomes" id="UP000217265"/>
    </source>
</evidence>
<dbReference type="OrthoDB" id="192927at2"/>
<dbReference type="GO" id="GO:0005886">
    <property type="term" value="C:plasma membrane"/>
    <property type="evidence" value="ECO:0007669"/>
    <property type="project" value="UniProtKB-SubCell"/>
</dbReference>
<dbReference type="NCBIfam" id="TIGR01352">
    <property type="entry name" value="tonB_Cterm"/>
    <property type="match status" value="1"/>
</dbReference>
<dbReference type="PROSITE" id="PS52015">
    <property type="entry name" value="TONB_CTD"/>
    <property type="match status" value="1"/>
</dbReference>
<gene>
    <name evidence="11" type="ORF">CMV30_01325</name>
</gene>
<dbReference type="GO" id="GO:0055085">
    <property type="term" value="P:transmembrane transport"/>
    <property type="evidence" value="ECO:0007669"/>
    <property type="project" value="InterPro"/>
</dbReference>
<proteinExistence type="inferred from homology"/>
<evidence type="ECO:0000256" key="8">
    <source>
        <dbReference type="ARBA" id="ARBA00022989"/>
    </source>
</evidence>
<name>A0A290Q240_9BACT</name>
<evidence type="ECO:0000256" key="6">
    <source>
        <dbReference type="ARBA" id="ARBA00022692"/>
    </source>
</evidence>
<evidence type="ECO:0000256" key="1">
    <source>
        <dbReference type="ARBA" id="ARBA00004383"/>
    </source>
</evidence>
<evidence type="ECO:0000313" key="11">
    <source>
        <dbReference type="EMBL" id="ATC62715.1"/>
    </source>
</evidence>
<keyword evidence="12" id="KW-1185">Reference proteome</keyword>
<dbReference type="InterPro" id="IPR051045">
    <property type="entry name" value="TonB-dependent_transducer"/>
</dbReference>
<keyword evidence="9" id="KW-0472">Membrane</keyword>
<dbReference type="Gene3D" id="3.30.1150.10">
    <property type="match status" value="1"/>
</dbReference>
<evidence type="ECO:0000256" key="7">
    <source>
        <dbReference type="ARBA" id="ARBA00022927"/>
    </source>
</evidence>
<keyword evidence="8" id="KW-1133">Transmembrane helix</keyword>
<dbReference type="RefSeq" id="WP_096054350.1">
    <property type="nucleotide sequence ID" value="NZ_CP023344.1"/>
</dbReference>
<reference evidence="11 12" key="1">
    <citation type="submission" date="2017-09" db="EMBL/GenBank/DDBJ databases">
        <title>Complete genome sequence of Verrucomicrobial strain HZ-65, isolated from freshwater.</title>
        <authorList>
            <person name="Choi A."/>
        </authorList>
    </citation>
    <scope>NUCLEOTIDE SEQUENCE [LARGE SCALE GENOMIC DNA]</scope>
    <source>
        <strain evidence="11 12">HZ-65</strain>
    </source>
</reference>
<keyword evidence="3" id="KW-0813">Transport</keyword>
<dbReference type="InterPro" id="IPR037682">
    <property type="entry name" value="TonB_C"/>
</dbReference>
<keyword evidence="6" id="KW-0812">Transmembrane</keyword>
<keyword evidence="5" id="KW-0997">Cell inner membrane</keyword>
<dbReference type="AlphaFoldDB" id="A0A290Q240"/>
<dbReference type="InterPro" id="IPR006260">
    <property type="entry name" value="TonB/TolA_C"/>
</dbReference>
<protein>
    <submittedName>
        <fullName evidence="11">Energy transducer TonB</fullName>
    </submittedName>
</protein>
<dbReference type="Pfam" id="PF03544">
    <property type="entry name" value="TonB_C"/>
    <property type="match status" value="1"/>
</dbReference>
<dbReference type="SUPFAM" id="SSF74653">
    <property type="entry name" value="TolA/TonB C-terminal domain"/>
    <property type="match status" value="1"/>
</dbReference>
<evidence type="ECO:0000256" key="4">
    <source>
        <dbReference type="ARBA" id="ARBA00022475"/>
    </source>
</evidence>
<dbReference type="PANTHER" id="PTHR33446">
    <property type="entry name" value="PROTEIN TONB-RELATED"/>
    <property type="match status" value="1"/>
</dbReference>
<evidence type="ECO:0000256" key="3">
    <source>
        <dbReference type="ARBA" id="ARBA00022448"/>
    </source>
</evidence>
<feature type="domain" description="TonB C-terminal" evidence="10">
    <location>
        <begin position="131"/>
        <end position="222"/>
    </location>
</feature>
<organism evidence="11 12">
    <name type="scientific">Nibricoccus aquaticus</name>
    <dbReference type="NCBI Taxonomy" id="2576891"/>
    <lineage>
        <taxon>Bacteria</taxon>
        <taxon>Pseudomonadati</taxon>
        <taxon>Verrucomicrobiota</taxon>
        <taxon>Opitutia</taxon>
        <taxon>Opitutales</taxon>
        <taxon>Opitutaceae</taxon>
        <taxon>Nibricoccus</taxon>
    </lineage>
</organism>
<evidence type="ECO:0000256" key="9">
    <source>
        <dbReference type="ARBA" id="ARBA00023136"/>
    </source>
</evidence>
<dbReference type="EMBL" id="CP023344">
    <property type="protein sequence ID" value="ATC62715.1"/>
    <property type="molecule type" value="Genomic_DNA"/>
</dbReference>
<keyword evidence="7" id="KW-0653">Protein transport</keyword>
<evidence type="ECO:0000256" key="5">
    <source>
        <dbReference type="ARBA" id="ARBA00022519"/>
    </source>
</evidence>
<comment type="similarity">
    <text evidence="2">Belongs to the TonB family.</text>
</comment>
<dbReference type="GO" id="GO:0015031">
    <property type="term" value="P:protein transport"/>
    <property type="evidence" value="ECO:0007669"/>
    <property type="project" value="UniProtKB-KW"/>
</dbReference>